<dbReference type="Gene3D" id="3.80.10.10">
    <property type="entry name" value="Ribonuclease Inhibitor"/>
    <property type="match status" value="1"/>
</dbReference>
<dbReference type="GO" id="GO:0016567">
    <property type="term" value="P:protein ubiquitination"/>
    <property type="evidence" value="ECO:0007669"/>
    <property type="project" value="InterPro"/>
</dbReference>
<name>K8WYE3_9GAMM</name>
<dbReference type="Gene3D" id="1.20.58.90">
    <property type="match status" value="1"/>
</dbReference>
<keyword evidence="10 14" id="KW-0833">Ubl conjugation pathway</keyword>
<organism evidence="16 17">
    <name type="scientific">Providencia sneebia DSM 19967</name>
    <dbReference type="NCBI Taxonomy" id="1141660"/>
    <lineage>
        <taxon>Bacteria</taxon>
        <taxon>Pseudomonadati</taxon>
        <taxon>Pseudomonadota</taxon>
        <taxon>Gammaproteobacteria</taxon>
        <taxon>Enterobacterales</taxon>
        <taxon>Morganellaceae</taxon>
        <taxon>Providencia</taxon>
    </lineage>
</organism>
<comment type="similarity">
    <text evidence="4 14">Belongs to the LRR-containing bacterial E3 ligase family.</text>
</comment>
<dbReference type="Gene3D" id="1.20.58.360">
    <property type="entry name" value="Shigella T3SS effector IpaH defines"/>
    <property type="match status" value="1"/>
</dbReference>
<dbReference type="PANTHER" id="PTHR47114:SF2">
    <property type="entry name" value="OLIGODENDROCYTE-MYELIN GLYCOPROTEIN"/>
    <property type="match status" value="1"/>
</dbReference>
<dbReference type="GO" id="GO:0005576">
    <property type="term" value="C:extracellular region"/>
    <property type="evidence" value="ECO:0007669"/>
    <property type="project" value="UniProtKB-SubCell"/>
</dbReference>
<feature type="domain" description="NEL" evidence="15">
    <location>
        <begin position="415"/>
        <end position="713"/>
    </location>
</feature>
<evidence type="ECO:0000256" key="11">
    <source>
        <dbReference type="ARBA" id="ARBA00022843"/>
    </source>
</evidence>
<keyword evidence="12" id="KW-0843">Virulence</keyword>
<evidence type="ECO:0000256" key="6">
    <source>
        <dbReference type="ARBA" id="ARBA00022525"/>
    </source>
</evidence>
<dbReference type="PATRIC" id="fig|1141660.3.peg.203"/>
<dbReference type="SUPFAM" id="SSF52058">
    <property type="entry name" value="L domain-like"/>
    <property type="match status" value="1"/>
</dbReference>
<dbReference type="EMBL" id="AKKN01000002">
    <property type="protein sequence ID" value="EKT61245.1"/>
    <property type="molecule type" value="Genomic_DNA"/>
</dbReference>
<dbReference type="AlphaFoldDB" id="K8WYE3"/>
<keyword evidence="7" id="KW-0433">Leucine-rich repeat</keyword>
<dbReference type="PROSITE" id="PS52053">
    <property type="entry name" value="NEL"/>
    <property type="match status" value="1"/>
</dbReference>
<evidence type="ECO:0000256" key="13">
    <source>
        <dbReference type="ARBA" id="ARBA00023200"/>
    </source>
</evidence>
<keyword evidence="13 14" id="KW-1035">Host cytoplasm</keyword>
<proteinExistence type="inferred from homology"/>
<evidence type="ECO:0000256" key="14">
    <source>
        <dbReference type="PROSITE-ProRule" id="PRU01398"/>
    </source>
</evidence>
<comment type="caution">
    <text evidence="16">The sequence shown here is derived from an EMBL/GenBank/DDBJ whole genome shotgun (WGS) entry which is preliminary data.</text>
</comment>
<dbReference type="EC" id="2.3.2.27" evidence="5"/>
<dbReference type="PANTHER" id="PTHR47114">
    <property type="match status" value="1"/>
</dbReference>
<evidence type="ECO:0000313" key="16">
    <source>
        <dbReference type="EMBL" id="EKT61245.1"/>
    </source>
</evidence>
<dbReference type="Pfam" id="PF14496">
    <property type="entry name" value="NEL"/>
    <property type="match status" value="1"/>
</dbReference>
<dbReference type="HOGENOM" id="CLU_018533_1_0_6"/>
<protein>
    <recommendedName>
        <fullName evidence="5">RING-type E3 ubiquitin transferase</fullName>
        <ecNumber evidence="5">2.3.2.27</ecNumber>
    </recommendedName>
</protein>
<dbReference type="GO" id="GO:0061630">
    <property type="term" value="F:ubiquitin protein ligase activity"/>
    <property type="evidence" value="ECO:0007669"/>
    <property type="project" value="UniProtKB-EC"/>
</dbReference>
<evidence type="ECO:0000256" key="7">
    <source>
        <dbReference type="ARBA" id="ARBA00022614"/>
    </source>
</evidence>
<keyword evidence="11 14" id="KW-0832">Ubl conjugation</keyword>
<evidence type="ECO:0000256" key="12">
    <source>
        <dbReference type="ARBA" id="ARBA00023026"/>
    </source>
</evidence>
<keyword evidence="17" id="KW-1185">Reference proteome</keyword>
<sequence>MPNHININMPIASTSTAQHEQTHCDTRALVGNIRAVRESNEDINKKAGLFPCPSTEVKSKEINQKEYLEDWNQWLKNSPDEEKYSRSIALSKLKKCIFHNECTLDLSRLSLTSLPKLPPCIKTLSCERNRLNELPDLPKGLKYLICHSNNISVLPELPERLESLFCNNNQIRTLPKLPKYLDRLICTKNHIITLPKLPDTLTELRCDNNNLNVIPQLPNTLEILDCADNRLSMLPKLPDKLYSVNCSDNNINELPKLPDNLKYFLCSRNNITSLPNLPHGLFFLHCSSNHINMLPNLPHGLINLQCSSNRINMLPYLPSSLKHCNFDNNPISSFSPDIITTVINEEERERMGGRITESLRLDIVSFDNHLLSDEMIGTLFPSIFDANNLEGELHLLINGLTSNLNISMSRQKQNEFIKSIMHWFPNEQKQDIENRFLAFTLEKNAQEFGKFMSKLGLNCNTEKDPAFKEHIAQWLLRLSDSPELRKKTFLAAYDATETCEDRVTLSLNAMMQYELIHNIDRGNYDNNLPDLMAQCREIFRLQYLEKIAADKIVSLRNNLNGRTVDDIEVYLAYQTTLREPLELTTTAQNMRFYTISHIQDHDLKEAELRVKQAENNQFVSWLSQWAPWQALLQRVEPARWEAACADRGERYDKEYKDRVAEQSKAIGMVDEDVTRAVGLQVMNEVNQTVFEPLTVNFCESKGFSELLLAPWEL</sequence>
<feature type="active site" description="Glycyl thioester intermediate" evidence="14">
    <location>
        <position position="499"/>
    </location>
</feature>
<accession>K8WYE3</accession>
<evidence type="ECO:0000256" key="4">
    <source>
        <dbReference type="ARBA" id="ARBA00009868"/>
    </source>
</evidence>
<evidence type="ECO:0000256" key="8">
    <source>
        <dbReference type="ARBA" id="ARBA00022679"/>
    </source>
</evidence>
<comment type="PTM">
    <text evidence="14">Ubiquitinated in the presence of host E1 ubiquitin-activating enzyme, E2 ubiquitin-conjugating enzyme and ubiquitin.</text>
</comment>
<comment type="subcellular location">
    <subcellularLocation>
        <location evidence="2">Host cytoplasm</location>
    </subcellularLocation>
    <subcellularLocation>
        <location evidence="3">Secreted</location>
    </subcellularLocation>
</comment>
<keyword evidence="9" id="KW-0677">Repeat</keyword>
<dbReference type="GO" id="GO:0030430">
    <property type="term" value="C:host cell cytoplasm"/>
    <property type="evidence" value="ECO:0007669"/>
    <property type="project" value="UniProtKB-SubCell"/>
</dbReference>
<dbReference type="InterPro" id="IPR032675">
    <property type="entry name" value="LRR_dom_sf"/>
</dbReference>
<evidence type="ECO:0000256" key="1">
    <source>
        <dbReference type="ARBA" id="ARBA00000900"/>
    </source>
</evidence>
<evidence type="ECO:0000256" key="2">
    <source>
        <dbReference type="ARBA" id="ARBA00004192"/>
    </source>
</evidence>
<keyword evidence="6 14" id="KW-0964">Secreted</keyword>
<evidence type="ECO:0000256" key="9">
    <source>
        <dbReference type="ARBA" id="ARBA00022737"/>
    </source>
</evidence>
<dbReference type="InterPro" id="IPR029487">
    <property type="entry name" value="NEL_dom"/>
</dbReference>
<evidence type="ECO:0000256" key="5">
    <source>
        <dbReference type="ARBA" id="ARBA00012483"/>
    </source>
</evidence>
<dbReference type="SMART" id="SM00364">
    <property type="entry name" value="LRR_BAC"/>
    <property type="match status" value="11"/>
</dbReference>
<dbReference type="OrthoDB" id="6434659at2"/>
<evidence type="ECO:0000259" key="15">
    <source>
        <dbReference type="PROSITE" id="PS52053"/>
    </source>
</evidence>
<evidence type="ECO:0000313" key="17">
    <source>
        <dbReference type="Proteomes" id="UP000010290"/>
    </source>
</evidence>
<keyword evidence="8 14" id="KW-0808">Transferase</keyword>
<evidence type="ECO:0000256" key="3">
    <source>
        <dbReference type="ARBA" id="ARBA00004613"/>
    </source>
</evidence>
<gene>
    <name evidence="16" type="ORF">OO7_01031</name>
</gene>
<dbReference type="RefSeq" id="WP_008914102.1">
    <property type="nucleotide sequence ID" value="NZ_CM001773.1"/>
</dbReference>
<dbReference type="InterPro" id="IPR051071">
    <property type="entry name" value="LRR-bact_E3_ubiq_ligases"/>
</dbReference>
<evidence type="ECO:0000256" key="10">
    <source>
        <dbReference type="ARBA" id="ARBA00022786"/>
    </source>
</evidence>
<comment type="catalytic activity">
    <reaction evidence="1">
        <text>S-ubiquitinyl-[E2 ubiquitin-conjugating enzyme]-L-cysteine + [acceptor protein]-L-lysine = [E2 ubiquitin-conjugating enzyme]-L-cysteine + N(6)-ubiquitinyl-[acceptor protein]-L-lysine.</text>
        <dbReference type="EC" id="2.3.2.27"/>
    </reaction>
</comment>
<dbReference type="Proteomes" id="UP000010290">
    <property type="component" value="Chromosome"/>
</dbReference>
<dbReference type="Gene3D" id="1.20.1270.130">
    <property type="entry name" value="Shigella T3SS effector IpaH domain"/>
    <property type="match status" value="1"/>
</dbReference>
<reference evidence="16 17" key="1">
    <citation type="journal article" date="2012" name="BMC Genomics">
        <title>Comparative genomics of bacteria in the genus Providencia isolated from wild Drosophila melanogaster.</title>
        <authorList>
            <person name="Galac M.R."/>
            <person name="Lazzaro B.P."/>
        </authorList>
    </citation>
    <scope>NUCLEOTIDE SEQUENCE [LARGE SCALE GENOMIC DNA]</scope>
    <source>
        <strain evidence="16 17">DSM 19967</strain>
    </source>
</reference>